<evidence type="ECO:0000313" key="7">
    <source>
        <dbReference type="EMBL" id="MPC54792.1"/>
    </source>
</evidence>
<comment type="caution">
    <text evidence="7">The sequence shown here is derived from an EMBL/GenBank/DDBJ whole genome shotgun (WGS) entry which is preliminary data.</text>
</comment>
<dbReference type="EMBL" id="VSRR010012645">
    <property type="protein sequence ID" value="MPC54792.1"/>
    <property type="molecule type" value="Genomic_DNA"/>
</dbReference>
<feature type="compositionally biased region" description="Polar residues" evidence="5">
    <location>
        <begin position="370"/>
        <end position="387"/>
    </location>
</feature>
<evidence type="ECO:0000256" key="4">
    <source>
        <dbReference type="PROSITE-ProRule" id="PRU00332"/>
    </source>
</evidence>
<dbReference type="PROSITE" id="PS50961">
    <property type="entry name" value="HTH_LA"/>
    <property type="match status" value="1"/>
</dbReference>
<feature type="region of interest" description="Disordered" evidence="5">
    <location>
        <begin position="22"/>
        <end position="85"/>
    </location>
</feature>
<evidence type="ECO:0000313" key="8">
    <source>
        <dbReference type="Proteomes" id="UP000324222"/>
    </source>
</evidence>
<dbReference type="GO" id="GO:0006396">
    <property type="term" value="P:RNA processing"/>
    <property type="evidence" value="ECO:0007669"/>
    <property type="project" value="InterPro"/>
</dbReference>
<dbReference type="SUPFAM" id="SSF46785">
    <property type="entry name" value="Winged helix' DNA-binding domain"/>
    <property type="match status" value="1"/>
</dbReference>
<name>A0A5B7G768_PORTR</name>
<keyword evidence="2 4" id="KW-0694">RNA-binding</keyword>
<dbReference type="InterPro" id="IPR036388">
    <property type="entry name" value="WH-like_DNA-bd_sf"/>
</dbReference>
<dbReference type="PRINTS" id="PR00302">
    <property type="entry name" value="LUPUSLA"/>
</dbReference>
<dbReference type="Proteomes" id="UP000324222">
    <property type="component" value="Unassembled WGS sequence"/>
</dbReference>
<reference evidence="7 8" key="1">
    <citation type="submission" date="2019-05" db="EMBL/GenBank/DDBJ databases">
        <title>Another draft genome of Portunus trituberculatus and its Hox gene families provides insights of decapod evolution.</title>
        <authorList>
            <person name="Jeong J.-H."/>
            <person name="Song I."/>
            <person name="Kim S."/>
            <person name="Choi T."/>
            <person name="Kim D."/>
            <person name="Ryu S."/>
            <person name="Kim W."/>
        </authorList>
    </citation>
    <scope>NUCLEOTIDE SEQUENCE [LARGE SCALE GENOMIC DNA]</scope>
    <source>
        <tissue evidence="7">Muscle</tissue>
    </source>
</reference>
<evidence type="ECO:0000259" key="6">
    <source>
        <dbReference type="PROSITE" id="PS50961"/>
    </source>
</evidence>
<dbReference type="SUPFAM" id="SSF54928">
    <property type="entry name" value="RNA-binding domain, RBD"/>
    <property type="match status" value="1"/>
</dbReference>
<feature type="domain" description="HTH La-type RNA-binding" evidence="6">
    <location>
        <begin position="82"/>
        <end position="173"/>
    </location>
</feature>
<dbReference type="SMART" id="SM00715">
    <property type="entry name" value="LA"/>
    <property type="match status" value="1"/>
</dbReference>
<dbReference type="InterPro" id="IPR036390">
    <property type="entry name" value="WH_DNA-bd_sf"/>
</dbReference>
<dbReference type="InterPro" id="IPR045180">
    <property type="entry name" value="La_dom_prot"/>
</dbReference>
<feature type="region of interest" description="Disordered" evidence="5">
    <location>
        <begin position="370"/>
        <end position="397"/>
    </location>
</feature>
<protein>
    <submittedName>
        <fullName evidence="7">La-related protein 6</fullName>
    </submittedName>
</protein>
<gene>
    <name evidence="7" type="primary">LARP6</name>
    <name evidence="7" type="ORF">E2C01_048718</name>
</gene>
<evidence type="ECO:0000256" key="3">
    <source>
        <dbReference type="ARBA" id="ARBA00023242"/>
    </source>
</evidence>
<dbReference type="GO" id="GO:1990904">
    <property type="term" value="C:ribonucleoprotein complex"/>
    <property type="evidence" value="ECO:0007669"/>
    <property type="project" value="InterPro"/>
</dbReference>
<sequence length="397" mass="44748">MMTEDFNDSGVEESLGESIMRLALSCNSSPESLEEDCPQDPEPANTSVSGEVQPMTRDMSLSSEETSPSGAEDLLETTNNGPMSREERVASIKEMLEIYFSDNYLTRDIFLLKHFRRSKEGWISLKFMAAYKRIKRITKCLEEVKEAAQQSSLLQVSSDGTKVRRLAPMPACIEEYIPTRMTLVGELPQDLRNLTTLSKYMASYGTITSIQLMRPGVTLPEILRETVQSFPKVREQWCALIEFDEIAAVEKLMDTINGGLENWSHSWAMELIMPWRSGKTIDYSSSFNKNRCWSCPSSGYSSPCLTPEQSPSVAGRRSGMRGCTKRERMMQQANPCHSYVCQHQVATTPSPITSPRKYYCRGGHFINSGESVSPRRSPQMTEANRSVNWRAPVLPSH</sequence>
<feature type="compositionally biased region" description="Polar residues" evidence="5">
    <location>
        <begin position="59"/>
        <end position="69"/>
    </location>
</feature>
<organism evidence="7 8">
    <name type="scientific">Portunus trituberculatus</name>
    <name type="common">Swimming crab</name>
    <name type="synonym">Neptunus trituberculatus</name>
    <dbReference type="NCBI Taxonomy" id="210409"/>
    <lineage>
        <taxon>Eukaryota</taxon>
        <taxon>Metazoa</taxon>
        <taxon>Ecdysozoa</taxon>
        <taxon>Arthropoda</taxon>
        <taxon>Crustacea</taxon>
        <taxon>Multicrustacea</taxon>
        <taxon>Malacostraca</taxon>
        <taxon>Eumalacostraca</taxon>
        <taxon>Eucarida</taxon>
        <taxon>Decapoda</taxon>
        <taxon>Pleocyemata</taxon>
        <taxon>Brachyura</taxon>
        <taxon>Eubrachyura</taxon>
        <taxon>Portunoidea</taxon>
        <taxon>Portunidae</taxon>
        <taxon>Portuninae</taxon>
        <taxon>Portunus</taxon>
    </lineage>
</organism>
<dbReference type="Gene3D" id="1.10.10.10">
    <property type="entry name" value="Winged helix-like DNA-binding domain superfamily/Winged helix DNA-binding domain"/>
    <property type="match status" value="1"/>
</dbReference>
<dbReference type="InterPro" id="IPR006630">
    <property type="entry name" value="La_HTH"/>
</dbReference>
<evidence type="ECO:0000256" key="5">
    <source>
        <dbReference type="SAM" id="MobiDB-lite"/>
    </source>
</evidence>
<dbReference type="AlphaFoldDB" id="A0A5B7G768"/>
<comment type="subcellular location">
    <subcellularLocation>
        <location evidence="1">Nucleus</location>
    </subcellularLocation>
</comment>
<evidence type="ECO:0000256" key="2">
    <source>
        <dbReference type="ARBA" id="ARBA00022884"/>
    </source>
</evidence>
<evidence type="ECO:0000256" key="1">
    <source>
        <dbReference type="ARBA" id="ARBA00004123"/>
    </source>
</evidence>
<keyword evidence="8" id="KW-1185">Reference proteome</keyword>
<dbReference type="InterPro" id="IPR035979">
    <property type="entry name" value="RBD_domain_sf"/>
</dbReference>
<dbReference type="InterPro" id="IPR002344">
    <property type="entry name" value="Lupus_La"/>
</dbReference>
<dbReference type="Pfam" id="PF05383">
    <property type="entry name" value="La"/>
    <property type="match status" value="1"/>
</dbReference>
<dbReference type="GO" id="GO:0005634">
    <property type="term" value="C:nucleus"/>
    <property type="evidence" value="ECO:0007669"/>
    <property type="project" value="UniProtKB-SubCell"/>
</dbReference>
<proteinExistence type="predicted"/>
<accession>A0A5B7G768</accession>
<dbReference type="GO" id="GO:0003729">
    <property type="term" value="F:mRNA binding"/>
    <property type="evidence" value="ECO:0007669"/>
    <property type="project" value="TreeGrafter"/>
</dbReference>
<dbReference type="OrthoDB" id="435402at2759"/>
<keyword evidence="3" id="KW-0539">Nucleus</keyword>
<dbReference type="PANTHER" id="PTHR22792">
    <property type="entry name" value="LUPUS LA PROTEIN-RELATED"/>
    <property type="match status" value="1"/>
</dbReference>
<dbReference type="PANTHER" id="PTHR22792:SF140">
    <property type="entry name" value="ACHILLES, ISOFORM A"/>
    <property type="match status" value="1"/>
</dbReference>